<keyword evidence="14" id="KW-0325">Glycoprotein</keyword>
<comment type="subcellular location">
    <subcellularLocation>
        <location evidence="4">Secreted</location>
    </subcellularLocation>
</comment>
<evidence type="ECO:0000256" key="7">
    <source>
        <dbReference type="ARBA" id="ARBA00022525"/>
    </source>
</evidence>
<feature type="domain" description="Plastocyanin-like" evidence="16">
    <location>
        <begin position="245"/>
        <end position="374"/>
    </location>
</feature>
<feature type="non-terminal residue" evidence="19">
    <location>
        <position position="617"/>
    </location>
</feature>
<dbReference type="Proteomes" id="UP000258309">
    <property type="component" value="Unassembled WGS sequence"/>
</dbReference>
<keyword evidence="13" id="KW-1015">Disulfide bond</keyword>
<dbReference type="GO" id="GO:0046274">
    <property type="term" value="P:lignin catabolic process"/>
    <property type="evidence" value="ECO:0007669"/>
    <property type="project" value="UniProtKB-KW"/>
</dbReference>
<comment type="cofactor">
    <cofactor evidence="2">
        <name>Cu cation</name>
        <dbReference type="ChEBI" id="CHEBI:23378"/>
    </cofactor>
</comment>
<dbReference type="InterPro" id="IPR011706">
    <property type="entry name" value="Cu-oxidase_C"/>
</dbReference>
<dbReference type="EMBL" id="NCSJ02000201">
    <property type="protein sequence ID" value="RFU27546.1"/>
    <property type="molecule type" value="Genomic_DNA"/>
</dbReference>
<evidence type="ECO:0000259" key="17">
    <source>
        <dbReference type="Pfam" id="PF07731"/>
    </source>
</evidence>
<keyword evidence="12" id="KW-0186">Copper</keyword>
<keyword evidence="20" id="KW-1185">Reference proteome</keyword>
<name>A0A3E2H2B7_SCYLI</name>
<feature type="domain" description="Plastocyanin-like" evidence="18">
    <location>
        <begin position="122"/>
        <end position="234"/>
    </location>
</feature>
<evidence type="ECO:0000256" key="10">
    <source>
        <dbReference type="ARBA" id="ARBA00022737"/>
    </source>
</evidence>
<keyword evidence="10" id="KW-0677">Repeat</keyword>
<dbReference type="FunFam" id="2.60.40.420:FF:000038">
    <property type="entry name" value="Extracellular dihydrogeodin oxidase/laccase"/>
    <property type="match status" value="1"/>
</dbReference>
<evidence type="ECO:0000259" key="16">
    <source>
        <dbReference type="Pfam" id="PF00394"/>
    </source>
</evidence>
<evidence type="ECO:0000256" key="4">
    <source>
        <dbReference type="ARBA" id="ARBA00004613"/>
    </source>
</evidence>
<dbReference type="FunFam" id="2.60.40.420:FF:000046">
    <property type="entry name" value="Multicopper oxidase"/>
    <property type="match status" value="1"/>
</dbReference>
<dbReference type="STRING" id="5539.A0A3E2H2B7"/>
<protein>
    <recommendedName>
        <fullName evidence="6">laccase</fullName>
        <ecNumber evidence="6">1.10.3.2</ecNumber>
    </recommendedName>
</protein>
<evidence type="ECO:0000256" key="2">
    <source>
        <dbReference type="ARBA" id="ARBA00001935"/>
    </source>
</evidence>
<evidence type="ECO:0000313" key="19">
    <source>
        <dbReference type="EMBL" id="RFU27546.1"/>
    </source>
</evidence>
<dbReference type="GO" id="GO:0005576">
    <property type="term" value="C:extracellular region"/>
    <property type="evidence" value="ECO:0007669"/>
    <property type="project" value="UniProtKB-SubCell"/>
</dbReference>
<evidence type="ECO:0000259" key="18">
    <source>
        <dbReference type="Pfam" id="PF07732"/>
    </source>
</evidence>
<evidence type="ECO:0000256" key="8">
    <source>
        <dbReference type="ARBA" id="ARBA00022723"/>
    </source>
</evidence>
<comment type="caution">
    <text evidence="19">The sequence shown here is derived from an EMBL/GenBank/DDBJ whole genome shotgun (WGS) entry which is preliminary data.</text>
</comment>
<organism evidence="19 20">
    <name type="scientific">Scytalidium lignicola</name>
    <name type="common">Hyphomycete</name>
    <dbReference type="NCBI Taxonomy" id="5539"/>
    <lineage>
        <taxon>Eukaryota</taxon>
        <taxon>Fungi</taxon>
        <taxon>Dikarya</taxon>
        <taxon>Ascomycota</taxon>
        <taxon>Pezizomycotina</taxon>
        <taxon>Leotiomycetes</taxon>
        <taxon>Leotiomycetes incertae sedis</taxon>
        <taxon>Scytalidium</taxon>
    </lineage>
</organism>
<evidence type="ECO:0000256" key="12">
    <source>
        <dbReference type="ARBA" id="ARBA00023008"/>
    </source>
</evidence>
<reference evidence="19 20" key="1">
    <citation type="submission" date="2018-05" db="EMBL/GenBank/DDBJ databases">
        <title>Draft genome sequence of Scytalidium lignicola DSM 105466, a ubiquitous saprotrophic fungus.</title>
        <authorList>
            <person name="Buettner E."/>
            <person name="Gebauer A.M."/>
            <person name="Hofrichter M."/>
            <person name="Liers C."/>
            <person name="Kellner H."/>
        </authorList>
    </citation>
    <scope>NUCLEOTIDE SEQUENCE [LARGE SCALE GENOMIC DNA]</scope>
    <source>
        <strain evidence="19 20">DSM 105466</strain>
    </source>
</reference>
<dbReference type="EC" id="1.10.3.2" evidence="6"/>
<dbReference type="GO" id="GO:0005507">
    <property type="term" value="F:copper ion binding"/>
    <property type="evidence" value="ECO:0007669"/>
    <property type="project" value="InterPro"/>
</dbReference>
<feature type="non-terminal residue" evidence="19">
    <location>
        <position position="1"/>
    </location>
</feature>
<proteinExistence type="inferred from homology"/>
<comment type="similarity">
    <text evidence="5">Belongs to the multicopper oxidase family.</text>
</comment>
<dbReference type="SUPFAM" id="SSF49503">
    <property type="entry name" value="Cupredoxins"/>
    <property type="match status" value="3"/>
</dbReference>
<keyword evidence="11" id="KW-0560">Oxidoreductase</keyword>
<evidence type="ECO:0000256" key="9">
    <source>
        <dbReference type="ARBA" id="ARBA00022729"/>
    </source>
</evidence>
<evidence type="ECO:0000256" key="11">
    <source>
        <dbReference type="ARBA" id="ARBA00023002"/>
    </source>
</evidence>
<dbReference type="InterPro" id="IPR008972">
    <property type="entry name" value="Cupredoxin"/>
</dbReference>
<dbReference type="InterPro" id="IPR001117">
    <property type="entry name" value="Cu-oxidase_2nd"/>
</dbReference>
<dbReference type="InterPro" id="IPR045087">
    <property type="entry name" value="Cu-oxidase_fam"/>
</dbReference>
<dbReference type="Gene3D" id="2.60.40.420">
    <property type="entry name" value="Cupredoxins - blue copper proteins"/>
    <property type="match status" value="3"/>
</dbReference>
<evidence type="ECO:0000256" key="15">
    <source>
        <dbReference type="ARBA" id="ARBA00023185"/>
    </source>
</evidence>
<dbReference type="CDD" id="cd13901">
    <property type="entry name" value="CuRO_3_MaLCC_like"/>
    <property type="match status" value="1"/>
</dbReference>
<evidence type="ECO:0000256" key="3">
    <source>
        <dbReference type="ARBA" id="ARBA00002075"/>
    </source>
</evidence>
<dbReference type="InterPro" id="IPR011707">
    <property type="entry name" value="Cu-oxidase-like_N"/>
</dbReference>
<evidence type="ECO:0000256" key="5">
    <source>
        <dbReference type="ARBA" id="ARBA00010609"/>
    </source>
</evidence>
<dbReference type="FunFam" id="2.60.40.420:FF:000021">
    <property type="entry name" value="Extracellular dihydrogeodin oxidase/laccase"/>
    <property type="match status" value="1"/>
</dbReference>
<dbReference type="CDD" id="cd13880">
    <property type="entry name" value="CuRO_2_MaLCC_like"/>
    <property type="match status" value="1"/>
</dbReference>
<evidence type="ECO:0000256" key="6">
    <source>
        <dbReference type="ARBA" id="ARBA00012297"/>
    </source>
</evidence>
<dbReference type="Pfam" id="PF07732">
    <property type="entry name" value="Cu-oxidase_3"/>
    <property type="match status" value="1"/>
</dbReference>
<comment type="catalytic activity">
    <reaction evidence="1">
        <text>4 hydroquinone + O2 = 4 benzosemiquinone + 2 H2O</text>
        <dbReference type="Rhea" id="RHEA:11276"/>
        <dbReference type="ChEBI" id="CHEBI:15377"/>
        <dbReference type="ChEBI" id="CHEBI:15379"/>
        <dbReference type="ChEBI" id="CHEBI:17594"/>
        <dbReference type="ChEBI" id="CHEBI:17977"/>
        <dbReference type="EC" id="1.10.3.2"/>
    </reaction>
</comment>
<dbReference type="AlphaFoldDB" id="A0A3E2H2B7"/>
<evidence type="ECO:0000256" key="1">
    <source>
        <dbReference type="ARBA" id="ARBA00000349"/>
    </source>
</evidence>
<keyword evidence="7" id="KW-0964">Secreted</keyword>
<accession>A0A3E2H2B7</accession>
<feature type="domain" description="Plastocyanin-like" evidence="17">
    <location>
        <begin position="459"/>
        <end position="582"/>
    </location>
</feature>
<dbReference type="GO" id="GO:0052716">
    <property type="term" value="F:hydroquinone:oxygen oxidoreductase activity"/>
    <property type="evidence" value="ECO:0007669"/>
    <property type="project" value="UniProtKB-EC"/>
</dbReference>
<keyword evidence="9" id="KW-0732">Signal</keyword>
<dbReference type="OrthoDB" id="2121828at2759"/>
<evidence type="ECO:0000256" key="14">
    <source>
        <dbReference type="ARBA" id="ARBA00023180"/>
    </source>
</evidence>
<dbReference type="Pfam" id="PF07731">
    <property type="entry name" value="Cu-oxidase_2"/>
    <property type="match status" value="1"/>
</dbReference>
<sequence length="617" mass="68578">MRETSYVGLSVVCQRWRRRTGDDRSKGSSRHEKEDFIPFFFGFANMSRSLILAALLLQSLTDASPFELSGRATPHLQRAVCVGNTATTRSEWCDYSISTDYYDESPTTGVTREYWLDLTDFTAAPDGLSRSVMAINGSIPGPTLFADWGDEVVVHVTNSLSTSTNGTSIHFHGIRQNYTNPNDGVVSITQCPVPPGSSVTYTWKATQYGSTWYHSHYGLQAWEGVFGGIIINGPATANYDEDLGMLFLNDWTHETPDSLFYSTQTGTRITQNNGLINGTNIWVDGDTTVGSRFSMSFTEGTSYRLRLVNAAIDSLFKFSIDNHILQVIANDLVPIEPFNTTILNIGSGQRYDIIVYANQASVAENFWMRAIPQAACSANDMVDNIRGIIYYSDSISTPETIGYNFTDSCDDMSPDQLIPYVSKTVSSATWTEDELVTIAAAPTNSNLFWWHMNGTAMNVAWKDPTLMQIYQNVTTFNSSSAVLELDDSNKWAYVVITTEIGASHPIHLHGHDYFILAQGTGTYSSDVTLNLDNPPRRDTAMLPGQGYLVLAFQTDNPGAWLMHCHIGWHADSGFAIQFLERRDEARELIDYNSLTETCAAWETWTVAETVVQEDDGI</sequence>
<dbReference type="PANTHER" id="PTHR11709:SF502">
    <property type="entry name" value="MULTICOPPER OXIDASE"/>
    <property type="match status" value="1"/>
</dbReference>
<dbReference type="PANTHER" id="PTHR11709">
    <property type="entry name" value="MULTI-COPPER OXIDASE"/>
    <property type="match status" value="1"/>
</dbReference>
<keyword evidence="15" id="KW-0439">Lignin degradation</keyword>
<gene>
    <name evidence="19" type="ORF">B7463_g8797</name>
</gene>
<dbReference type="OMA" id="CIAHRYT"/>
<comment type="function">
    <text evidence="3">Lignin degradation and detoxification of lignin-derived products.</text>
</comment>
<keyword evidence="8" id="KW-0479">Metal-binding</keyword>
<dbReference type="Pfam" id="PF00394">
    <property type="entry name" value="Cu-oxidase"/>
    <property type="match status" value="1"/>
</dbReference>
<dbReference type="CDD" id="cd13854">
    <property type="entry name" value="CuRO_1_MaLCC_like"/>
    <property type="match status" value="1"/>
</dbReference>
<evidence type="ECO:0000313" key="20">
    <source>
        <dbReference type="Proteomes" id="UP000258309"/>
    </source>
</evidence>
<evidence type="ECO:0000256" key="13">
    <source>
        <dbReference type="ARBA" id="ARBA00023157"/>
    </source>
</evidence>